<evidence type="ECO:0000313" key="8">
    <source>
        <dbReference type="Proteomes" id="UP000184550"/>
    </source>
</evidence>
<evidence type="ECO:0000313" key="5">
    <source>
        <dbReference type="EMBL" id="VXD15998.1"/>
    </source>
</evidence>
<dbReference type="InterPro" id="IPR036388">
    <property type="entry name" value="WH-like_DNA-bd_sf"/>
</dbReference>
<gene>
    <name evidence="2" type="ORF">PL8927_1690001</name>
    <name evidence="3" type="ORF">PL8927_210027</name>
    <name evidence="4" type="ORF">PL8927_330069</name>
    <name evidence="5" type="ORF">PL8927_510026</name>
    <name evidence="6" type="ORF">PL8927_720225</name>
    <name evidence="7" type="ORF">PL8927_760153</name>
</gene>
<dbReference type="EMBL" id="CZCU02000153">
    <property type="protein sequence ID" value="VXD22876.1"/>
    <property type="molecule type" value="Genomic_DNA"/>
</dbReference>
<accession>A0A7Z9BUW4</accession>
<feature type="domain" description="Transposase Synechocystis PCC 6803" evidence="1">
    <location>
        <begin position="5"/>
        <end position="126"/>
    </location>
</feature>
<dbReference type="EMBL" id="CZCU02000106">
    <property type="protein sequence ID" value="VXD14947.1"/>
    <property type="molecule type" value="Genomic_DNA"/>
</dbReference>
<organism evidence="6 8">
    <name type="scientific">Planktothrix serta PCC 8927</name>
    <dbReference type="NCBI Taxonomy" id="671068"/>
    <lineage>
        <taxon>Bacteria</taxon>
        <taxon>Bacillati</taxon>
        <taxon>Cyanobacteriota</taxon>
        <taxon>Cyanophyceae</taxon>
        <taxon>Oscillatoriophycideae</taxon>
        <taxon>Oscillatoriales</taxon>
        <taxon>Microcoleaceae</taxon>
        <taxon>Planktothrix</taxon>
    </lineage>
</organism>
<dbReference type="SUPFAM" id="SSF46689">
    <property type="entry name" value="Homeodomain-like"/>
    <property type="match status" value="1"/>
</dbReference>
<dbReference type="InterPro" id="IPR009057">
    <property type="entry name" value="Homeodomain-like_sf"/>
</dbReference>
<dbReference type="EMBL" id="CZCU02000093">
    <property type="protein sequence ID" value="VXD12887.1"/>
    <property type="molecule type" value="Genomic_DNA"/>
</dbReference>
<name>A0A7Z9BUW4_9CYAN</name>
<dbReference type="Gene3D" id="1.10.10.10">
    <property type="entry name" value="Winged helix-like DNA-binding domain superfamily/Winged helix DNA-binding domain"/>
    <property type="match status" value="1"/>
</dbReference>
<evidence type="ECO:0000259" key="1">
    <source>
        <dbReference type="Pfam" id="PF01710"/>
    </source>
</evidence>
<dbReference type="EMBL" id="CZCU02000149">
    <property type="protein sequence ID" value="VXD21827.1"/>
    <property type="molecule type" value="Genomic_DNA"/>
</dbReference>
<evidence type="ECO:0000313" key="4">
    <source>
        <dbReference type="EMBL" id="VXD14947.1"/>
    </source>
</evidence>
<evidence type="ECO:0000313" key="3">
    <source>
        <dbReference type="EMBL" id="VXD12887.1"/>
    </source>
</evidence>
<dbReference type="EMBL" id="CZCU02000078">
    <property type="protein sequence ID" value="VXD12232.1"/>
    <property type="molecule type" value="Genomic_DNA"/>
</dbReference>
<reference evidence="6 8" key="1">
    <citation type="submission" date="2019-10" db="EMBL/GenBank/DDBJ databases">
        <authorList>
            <consortium name="Genoscope - CEA"/>
            <person name="William W."/>
        </authorList>
    </citation>
    <scope>NUCLEOTIDE SEQUENCE [LARGE SCALE GENOMIC DNA]</scope>
    <source>
        <strain evidence="6">BBR_PRJEB10992</strain>
    </source>
</reference>
<evidence type="ECO:0000313" key="2">
    <source>
        <dbReference type="EMBL" id="VXD12232.1"/>
    </source>
</evidence>
<dbReference type="Pfam" id="PF01710">
    <property type="entry name" value="HTH_Tnp_IS630"/>
    <property type="match status" value="1"/>
</dbReference>
<proteinExistence type="predicted"/>
<dbReference type="AlphaFoldDB" id="A0A7Z9BUW4"/>
<dbReference type="Proteomes" id="UP000184550">
    <property type="component" value="Unassembled WGS sequence"/>
</dbReference>
<dbReference type="EMBL" id="CZCU02000126">
    <property type="protein sequence ID" value="VXD15998.1"/>
    <property type="molecule type" value="Genomic_DNA"/>
</dbReference>
<sequence length="130" mass="15229">MPAPYSYDLRSKAIAAVKRGEKKIEVSRFFKISRNTLDLWLKKERETGDYQASRQVGVGTQPKIQELEKFKEFVKKNSDKTQKQMAQLWGCEATQQNISYACRKLGISRKKKLMGIEKEMKKKDENFFKN</sequence>
<protein>
    <submittedName>
        <fullName evidence="4">Putative transposase</fullName>
    </submittedName>
</protein>
<comment type="caution">
    <text evidence="6">The sequence shown here is derived from an EMBL/GenBank/DDBJ whole genome shotgun (WGS) entry which is preliminary data.</text>
</comment>
<dbReference type="InterPro" id="IPR002622">
    <property type="entry name" value="Transposase_14"/>
</dbReference>
<evidence type="ECO:0000313" key="6">
    <source>
        <dbReference type="EMBL" id="VXD21827.1"/>
    </source>
</evidence>
<evidence type="ECO:0000313" key="7">
    <source>
        <dbReference type="EMBL" id="VXD22876.1"/>
    </source>
</evidence>
<keyword evidence="8" id="KW-1185">Reference proteome</keyword>